<dbReference type="RefSeq" id="WP_167152016.1">
    <property type="nucleotide sequence ID" value="NZ_JAAMOX010000003.1"/>
</dbReference>
<organism evidence="2 3">
    <name type="scientific">Lysinibacter cavernae</name>
    <dbReference type="NCBI Taxonomy" id="1640652"/>
    <lineage>
        <taxon>Bacteria</taxon>
        <taxon>Bacillati</taxon>
        <taxon>Actinomycetota</taxon>
        <taxon>Actinomycetes</taxon>
        <taxon>Micrococcales</taxon>
        <taxon>Microbacteriaceae</taxon>
        <taxon>Lysinibacter</taxon>
    </lineage>
</organism>
<feature type="compositionally biased region" description="Low complexity" evidence="1">
    <location>
        <begin position="1"/>
        <end position="46"/>
    </location>
</feature>
<protein>
    <submittedName>
        <fullName evidence="2">Uncharacterized protein</fullName>
    </submittedName>
</protein>
<dbReference type="Proteomes" id="UP000541033">
    <property type="component" value="Unassembled WGS sequence"/>
</dbReference>
<name>A0A7X5TVG2_9MICO</name>
<feature type="region of interest" description="Disordered" evidence="1">
    <location>
        <begin position="1"/>
        <end position="56"/>
    </location>
</feature>
<evidence type="ECO:0000256" key="1">
    <source>
        <dbReference type="SAM" id="MobiDB-lite"/>
    </source>
</evidence>
<dbReference type="AlphaFoldDB" id="A0A7X5TVG2"/>
<proteinExistence type="predicted"/>
<gene>
    <name evidence="2" type="ORF">FHX76_003017</name>
</gene>
<comment type="caution">
    <text evidence="2">The sequence shown here is derived from an EMBL/GenBank/DDBJ whole genome shotgun (WGS) entry which is preliminary data.</text>
</comment>
<evidence type="ECO:0000313" key="3">
    <source>
        <dbReference type="Proteomes" id="UP000541033"/>
    </source>
</evidence>
<reference evidence="2 3" key="1">
    <citation type="submission" date="2020-02" db="EMBL/GenBank/DDBJ databases">
        <title>Sequencing the genomes of 1000 actinobacteria strains.</title>
        <authorList>
            <person name="Klenk H.-P."/>
        </authorList>
    </citation>
    <scope>NUCLEOTIDE SEQUENCE [LARGE SCALE GENOMIC DNA]</scope>
    <source>
        <strain evidence="2 3">DSM 27960</strain>
    </source>
</reference>
<accession>A0A7X5TVG2</accession>
<dbReference type="EMBL" id="JAAMOX010000003">
    <property type="protein sequence ID" value="NIH55102.1"/>
    <property type="molecule type" value="Genomic_DNA"/>
</dbReference>
<evidence type="ECO:0000313" key="2">
    <source>
        <dbReference type="EMBL" id="NIH55102.1"/>
    </source>
</evidence>
<sequence>MPTKQGSTSSSPTPSTEPTAKPTMNATPTPTPTSAPSSTEPATDPSEQPGLPPSIQVEGSQLKLLFINIGFDPTLSQISSTAMVTDRVTQNGTCTLTVSQGDNVVAVDAPGVADAQVTYCPGLSVVIPGGATGSWDVKMSFSDADVSGSVVSSISVG</sequence>
<keyword evidence="3" id="KW-1185">Reference proteome</keyword>